<evidence type="ECO:0000259" key="3">
    <source>
        <dbReference type="PROSITE" id="PS50111"/>
    </source>
</evidence>
<dbReference type="GO" id="GO:0016020">
    <property type="term" value="C:membrane"/>
    <property type="evidence" value="ECO:0007669"/>
    <property type="project" value="InterPro"/>
</dbReference>
<dbReference type="PROSITE" id="PS50111">
    <property type="entry name" value="CHEMOTAXIS_TRANSDUC_2"/>
    <property type="match status" value="1"/>
</dbReference>
<dbReference type="SUPFAM" id="SSF58104">
    <property type="entry name" value="Methyl-accepting chemotaxis protein (MCP) signaling domain"/>
    <property type="match status" value="1"/>
</dbReference>
<evidence type="ECO:0000313" key="5">
    <source>
        <dbReference type="Proteomes" id="UP000036356"/>
    </source>
</evidence>
<dbReference type="PANTHER" id="PTHR32089:SF112">
    <property type="entry name" value="LYSOZYME-LIKE PROTEIN-RELATED"/>
    <property type="match status" value="1"/>
</dbReference>
<reference evidence="4 5" key="1">
    <citation type="submission" date="2015-06" db="EMBL/GenBank/DDBJ databases">
        <title>Draft genome of the moderately acidophilic sulfate reducer Candidatus Desulfosporosinus acididurans strain M1.</title>
        <authorList>
            <person name="Poehlein A."/>
            <person name="Petzsch P."/>
            <person name="Johnson B.D."/>
            <person name="Schloemann M."/>
            <person name="Daniel R."/>
            <person name="Muehling M."/>
        </authorList>
    </citation>
    <scope>NUCLEOTIDE SEQUENCE [LARGE SCALE GENOMIC DNA]</scope>
    <source>
        <strain evidence="4 5">M1</strain>
    </source>
</reference>
<dbReference type="InterPro" id="IPR004089">
    <property type="entry name" value="MCPsignal_dom"/>
</dbReference>
<gene>
    <name evidence="4" type="primary">mcp4_4</name>
    <name evidence="4" type="ORF">DEAC_c33710</name>
</gene>
<dbReference type="PATRIC" id="fig|476652.3.peg.3556"/>
<dbReference type="EMBL" id="LDZY01000012">
    <property type="protein sequence ID" value="KLU64727.1"/>
    <property type="molecule type" value="Genomic_DNA"/>
</dbReference>
<proteinExistence type="predicted"/>
<organism evidence="4 5">
    <name type="scientific">Desulfosporosinus acididurans</name>
    <dbReference type="NCBI Taxonomy" id="476652"/>
    <lineage>
        <taxon>Bacteria</taxon>
        <taxon>Bacillati</taxon>
        <taxon>Bacillota</taxon>
        <taxon>Clostridia</taxon>
        <taxon>Eubacteriales</taxon>
        <taxon>Desulfitobacteriaceae</taxon>
        <taxon>Desulfosporosinus</taxon>
    </lineage>
</organism>
<evidence type="ECO:0000313" key="4">
    <source>
        <dbReference type="EMBL" id="KLU64727.1"/>
    </source>
</evidence>
<dbReference type="Gene3D" id="1.10.287.950">
    <property type="entry name" value="Methyl-accepting chemotaxis protein"/>
    <property type="match status" value="1"/>
</dbReference>
<dbReference type="InterPro" id="IPR025991">
    <property type="entry name" value="Chemoreceptor_zinc-bind_dom"/>
</dbReference>
<name>A0A0J1FN09_9FIRM</name>
<dbReference type="Proteomes" id="UP000036356">
    <property type="component" value="Unassembled WGS sequence"/>
</dbReference>
<evidence type="ECO:0000256" key="1">
    <source>
        <dbReference type="ARBA" id="ARBA00023224"/>
    </source>
</evidence>
<keyword evidence="1 2" id="KW-0807">Transducer</keyword>
<dbReference type="PANTHER" id="PTHR32089">
    <property type="entry name" value="METHYL-ACCEPTING CHEMOTAXIS PROTEIN MCPB"/>
    <property type="match status" value="1"/>
</dbReference>
<dbReference type="Pfam" id="PF13682">
    <property type="entry name" value="CZB"/>
    <property type="match status" value="1"/>
</dbReference>
<keyword evidence="5" id="KW-1185">Reference proteome</keyword>
<protein>
    <submittedName>
        <fullName evidence="4">Methyl-accepting chemotaxis protein 4</fullName>
    </submittedName>
</protein>
<evidence type="ECO:0000256" key="2">
    <source>
        <dbReference type="PROSITE-ProRule" id="PRU00284"/>
    </source>
</evidence>
<dbReference type="AlphaFoldDB" id="A0A0J1FN09"/>
<dbReference type="GO" id="GO:0007165">
    <property type="term" value="P:signal transduction"/>
    <property type="evidence" value="ECO:0007669"/>
    <property type="project" value="UniProtKB-KW"/>
</dbReference>
<dbReference type="SMART" id="SM00283">
    <property type="entry name" value="MA"/>
    <property type="match status" value="1"/>
</dbReference>
<feature type="domain" description="Methyl-accepting transducer" evidence="3">
    <location>
        <begin position="72"/>
        <end position="339"/>
    </location>
</feature>
<dbReference type="Gene3D" id="1.20.120.30">
    <property type="entry name" value="Aspartate receptor, ligand-binding domain"/>
    <property type="match status" value="1"/>
</dbReference>
<comment type="caution">
    <text evidence="4">The sequence shown here is derived from an EMBL/GenBank/DDBJ whole genome shotgun (WGS) entry which is preliminary data.</text>
</comment>
<dbReference type="STRING" id="476652.DEAC_c33710"/>
<dbReference type="Pfam" id="PF00015">
    <property type="entry name" value="MCPsignal"/>
    <property type="match status" value="1"/>
</dbReference>
<sequence length="501" mass="56066">MPIFSKKPCYEADYILKYVGKTLNGLKVEEPKVEYPIHISFLNYFRRLFDNEKQMGASTKELLSITASLSSFDVDMTHISSKLIDFAKEMSVLSESNLAVVEETNAGMSEVNNTVQNTSETLSQLSEASVQLVNGNQNSLQELKEVNQLKEEVMVDAGIMSEKVDQLVDMANKVNEIVYGVGEIAEQTNLLALNASIEAARAGENGRGFAVVAEEIRKLADNTKKSLEGMKNFMQSIQKAAQEGKQSMDNTISLTEKMSHKIEVITSTMEQDVSMLQTTITDVQLITQAMDGIRTSTQEINQAMDVSSREAEKLTQMTQVIHQDAMISADYAKKIAHIDEQLSQIVKKQMSSLHGTVNAITNDEFLDNLQKAKIAHDAWLKNLKRIVEEMVVYPLQTNSAKCAFGHFYRSMNVTHPAVKDEWEAIDAVHDEFHKLGERVIDVVNKEQQSSAQELYRQAEVLSDEIFRHLDTIIEKVEELTKQGVKLFGGKIEETCSECAAC</sequence>
<accession>A0A0J1FN09</accession>